<evidence type="ECO:0000256" key="1">
    <source>
        <dbReference type="SAM" id="MobiDB-lite"/>
    </source>
</evidence>
<feature type="compositionally biased region" description="Basic and acidic residues" evidence="1">
    <location>
        <begin position="105"/>
        <end position="118"/>
    </location>
</feature>
<evidence type="ECO:0000313" key="2">
    <source>
        <dbReference type="EMBL" id="TDD22203.1"/>
    </source>
</evidence>
<feature type="region of interest" description="Disordered" evidence="1">
    <location>
        <begin position="69"/>
        <end position="118"/>
    </location>
</feature>
<proteinExistence type="predicted"/>
<comment type="caution">
    <text evidence="2">The sequence shown here is derived from an EMBL/GenBank/DDBJ whole genome shotgun (WGS) entry which is preliminary data.</text>
</comment>
<protein>
    <submittedName>
        <fullName evidence="2">Uncharacterized protein</fullName>
    </submittedName>
</protein>
<evidence type="ECO:0000313" key="3">
    <source>
        <dbReference type="Proteomes" id="UP000295172"/>
    </source>
</evidence>
<dbReference type="RefSeq" id="WP_132322285.1">
    <property type="nucleotide sequence ID" value="NZ_SMKR01000084.1"/>
</dbReference>
<feature type="compositionally biased region" description="Basic and acidic residues" evidence="1">
    <location>
        <begin position="79"/>
        <end position="95"/>
    </location>
</feature>
<keyword evidence="3" id="KW-1185">Reference proteome</keyword>
<dbReference type="EMBL" id="SMKR01000084">
    <property type="protein sequence ID" value="TDD22203.1"/>
    <property type="molecule type" value="Genomic_DNA"/>
</dbReference>
<accession>A0A4R4WWM0</accession>
<organism evidence="2 3">
    <name type="scientific">Kribbella turkmenica</name>
    <dbReference type="NCBI Taxonomy" id="2530375"/>
    <lineage>
        <taxon>Bacteria</taxon>
        <taxon>Bacillati</taxon>
        <taxon>Actinomycetota</taxon>
        <taxon>Actinomycetes</taxon>
        <taxon>Propionibacteriales</taxon>
        <taxon>Kribbellaceae</taxon>
        <taxon>Kribbella</taxon>
    </lineage>
</organism>
<dbReference type="Proteomes" id="UP000295172">
    <property type="component" value="Unassembled WGS sequence"/>
</dbReference>
<dbReference type="AlphaFoldDB" id="A0A4R4WWM0"/>
<gene>
    <name evidence="2" type="ORF">E1218_19825</name>
</gene>
<sequence length="189" mass="20132">MATDSGTTPSRPASVSYRLRAPTWPAATLRGRWVTAVMPARCAAEVSSGGRLAVLRVVHDDQIVAAGDHQQGAALGEQQRAERADRRVGQCHRPDPAGSPGQDEPGERPGESVDRELDDGGRHLVDAAVGVVQFQGELGERGSDPEVRLVRHYGTLQKTQGIDHPHLRSAGPSMLESARKFLIGRAGPG</sequence>
<name>A0A4R4WWM0_9ACTN</name>
<dbReference type="OrthoDB" id="9773856at2"/>
<reference evidence="2 3" key="1">
    <citation type="submission" date="2019-02" db="EMBL/GenBank/DDBJ databases">
        <title>Draft genome sequences of novel Actinobacteria.</title>
        <authorList>
            <person name="Sahin N."/>
            <person name="Ay H."/>
            <person name="Saygin H."/>
        </authorList>
    </citation>
    <scope>NUCLEOTIDE SEQUENCE [LARGE SCALE GENOMIC DNA]</scope>
    <source>
        <strain evidence="2 3">16K104</strain>
    </source>
</reference>